<evidence type="ECO:0008006" key="5">
    <source>
        <dbReference type="Google" id="ProtNLM"/>
    </source>
</evidence>
<feature type="region of interest" description="Disordered" evidence="1">
    <location>
        <begin position="268"/>
        <end position="291"/>
    </location>
</feature>
<feature type="compositionally biased region" description="Polar residues" evidence="1">
    <location>
        <begin position="277"/>
        <end position="291"/>
    </location>
</feature>
<organism evidence="3 4">
    <name type="scientific">Glarea lozoyensis (strain ATCC 20868 / MF5171)</name>
    <dbReference type="NCBI Taxonomy" id="1116229"/>
    <lineage>
        <taxon>Eukaryota</taxon>
        <taxon>Fungi</taxon>
        <taxon>Dikarya</taxon>
        <taxon>Ascomycota</taxon>
        <taxon>Pezizomycotina</taxon>
        <taxon>Leotiomycetes</taxon>
        <taxon>Helotiales</taxon>
        <taxon>Helotiaceae</taxon>
        <taxon>Glarea</taxon>
    </lineage>
</organism>
<feature type="compositionally biased region" description="Gly residues" evidence="1">
    <location>
        <begin position="220"/>
        <end position="233"/>
    </location>
</feature>
<dbReference type="STRING" id="1116229.S3DMR8"/>
<feature type="chain" id="PRO_5012633082" description="Ubiquitin 3 binding protein But2 C-terminal domain-containing protein" evidence="2">
    <location>
        <begin position="16"/>
        <end position="291"/>
    </location>
</feature>
<dbReference type="OrthoDB" id="152248at2759"/>
<keyword evidence="4" id="KW-1185">Reference proteome</keyword>
<dbReference type="AlphaFoldDB" id="S3DMR8"/>
<evidence type="ECO:0000256" key="2">
    <source>
        <dbReference type="SAM" id="SignalP"/>
    </source>
</evidence>
<dbReference type="Pfam" id="PF14273">
    <property type="entry name" value="DUF4360"/>
    <property type="match status" value="1"/>
</dbReference>
<evidence type="ECO:0000313" key="3">
    <source>
        <dbReference type="EMBL" id="EPE33386.1"/>
    </source>
</evidence>
<feature type="region of interest" description="Disordered" evidence="1">
    <location>
        <begin position="217"/>
        <end position="254"/>
    </location>
</feature>
<reference evidence="3 4" key="1">
    <citation type="journal article" date="2013" name="BMC Genomics">
        <title>Genomics-driven discovery of the pneumocandin biosynthetic gene cluster in the fungus Glarea lozoyensis.</title>
        <authorList>
            <person name="Chen L."/>
            <person name="Yue Q."/>
            <person name="Zhang X."/>
            <person name="Xiang M."/>
            <person name="Wang C."/>
            <person name="Li S."/>
            <person name="Che Y."/>
            <person name="Ortiz-Lopez F.J."/>
            <person name="Bills G.F."/>
            <person name="Liu X."/>
            <person name="An Z."/>
        </authorList>
    </citation>
    <scope>NUCLEOTIDE SEQUENCE [LARGE SCALE GENOMIC DNA]</scope>
    <source>
        <strain evidence="4">ATCC 20868 / MF5171</strain>
    </source>
</reference>
<protein>
    <recommendedName>
        <fullName evidence="5">Ubiquitin 3 binding protein But2 C-terminal domain-containing protein</fullName>
    </recommendedName>
</protein>
<dbReference type="EMBL" id="KE145358">
    <property type="protein sequence ID" value="EPE33386.1"/>
    <property type="molecule type" value="Genomic_DNA"/>
</dbReference>
<evidence type="ECO:0000313" key="4">
    <source>
        <dbReference type="Proteomes" id="UP000016922"/>
    </source>
</evidence>
<dbReference type="Proteomes" id="UP000016922">
    <property type="component" value="Unassembled WGS sequence"/>
</dbReference>
<feature type="signal peptide" evidence="2">
    <location>
        <begin position="1"/>
        <end position="15"/>
    </location>
</feature>
<evidence type="ECO:0000256" key="1">
    <source>
        <dbReference type="SAM" id="MobiDB-lite"/>
    </source>
</evidence>
<sequence length="291" mass="29881">MISAALLLLPALAVASPLNSAYTPLERRDAGPPLDQITIVDSGYSGNGCPQGSVSTTLSPDKTLITFGFDKFQTFIAPGLSPAEKTKQCQLHLSLKYPGGFQYAVTDATYHGYARLDASVTGTFLSTYYFSQSASQTCTTRSSISGPGWLLGDVYTKHDQVETTATIWSPCGATGLLNINNRIALTSSTASGTGEVSNDDATVAFTQQAHVSWRQCVPGGSTGGGTFTPGPGGVVEDRDAPTSAADPPPQFSIIPGGGTVVTPGGGSTGPISPSPSNVWTIGPGSTTITHG</sequence>
<keyword evidence="2" id="KW-0732">Signal</keyword>
<accession>S3DMR8</accession>
<dbReference type="eggNOG" id="ENOG502SJXH">
    <property type="taxonomic scope" value="Eukaryota"/>
</dbReference>
<gene>
    <name evidence="3" type="ORF">GLAREA_06399</name>
</gene>
<dbReference type="OMA" id="TKNCQLH"/>
<dbReference type="GeneID" id="19465452"/>
<dbReference type="PANTHER" id="PTHR38847:SF1">
    <property type="entry name" value="PSEUDOURIDINE SYNTHASE RSUA_RLUA-LIKE DOMAIN-CONTAINING PROTEIN"/>
    <property type="match status" value="1"/>
</dbReference>
<name>S3DMR8_GLAL2</name>
<proteinExistence type="predicted"/>
<dbReference type="InterPro" id="IPR025649">
    <property type="entry name" value="DUF4360"/>
</dbReference>
<dbReference type="PANTHER" id="PTHR38847">
    <property type="match status" value="1"/>
</dbReference>
<dbReference type="HOGENOM" id="CLU_083369_0_1_1"/>
<dbReference type="RefSeq" id="XP_008080003.1">
    <property type="nucleotide sequence ID" value="XM_008081812.1"/>
</dbReference>
<dbReference type="KEGG" id="glz:GLAREA_06399"/>